<reference evidence="4 5" key="1">
    <citation type="submission" date="2018-11" db="EMBL/GenBank/DDBJ databases">
        <title>The draft genome sequence of Amphritea balenae JAMM 1525T.</title>
        <authorList>
            <person name="Fang Z."/>
            <person name="Zhang Y."/>
            <person name="Han X."/>
        </authorList>
    </citation>
    <scope>NUCLEOTIDE SEQUENCE [LARGE SCALE GENOMIC DNA]</scope>
    <source>
        <strain evidence="4 5">JAMM 1525</strain>
    </source>
</reference>
<evidence type="ECO:0000256" key="2">
    <source>
        <dbReference type="ARBA" id="ARBA00023210"/>
    </source>
</evidence>
<comment type="caution">
    <text evidence="4">The sequence shown here is derived from an EMBL/GenBank/DDBJ whole genome shotgun (WGS) entry which is preliminary data.</text>
</comment>
<keyword evidence="5" id="KW-1185">Reference proteome</keyword>
<dbReference type="RefSeq" id="WP_124927576.1">
    <property type="nucleotide sequence ID" value="NZ_BMOH01000009.1"/>
</dbReference>
<dbReference type="GO" id="GO:0005737">
    <property type="term" value="C:cytoplasm"/>
    <property type="evidence" value="ECO:0007669"/>
    <property type="project" value="InterPro"/>
</dbReference>
<dbReference type="Gene3D" id="1.20.5.340">
    <property type="match status" value="1"/>
</dbReference>
<sequence length="69" mass="8028">MSAYVLDKLENQISQLVSHCQKLEQENQALRQQLSSMREERSQLLQMNTHTGQKVDAMISRLKNLEQQA</sequence>
<dbReference type="EMBL" id="RQXV01000012">
    <property type="protein sequence ID" value="RRC97413.1"/>
    <property type="molecule type" value="Genomic_DNA"/>
</dbReference>
<dbReference type="Proteomes" id="UP000267535">
    <property type="component" value="Unassembled WGS sequence"/>
</dbReference>
<keyword evidence="2" id="KW-0717">Septation</keyword>
<accession>A0A3P1SJF5</accession>
<keyword evidence="1 3" id="KW-0175">Coiled coil</keyword>
<dbReference type="GO" id="GO:0043093">
    <property type="term" value="P:FtsZ-dependent cytokinesis"/>
    <property type="evidence" value="ECO:0007669"/>
    <property type="project" value="InterPro"/>
</dbReference>
<gene>
    <name evidence="4" type="ORF">EHS89_18085</name>
</gene>
<name>A0A3P1SJF5_9GAMM</name>
<organism evidence="4 5">
    <name type="scientific">Amphritea balenae</name>
    <dbReference type="NCBI Taxonomy" id="452629"/>
    <lineage>
        <taxon>Bacteria</taxon>
        <taxon>Pseudomonadati</taxon>
        <taxon>Pseudomonadota</taxon>
        <taxon>Gammaproteobacteria</taxon>
        <taxon>Oceanospirillales</taxon>
        <taxon>Oceanospirillaceae</taxon>
        <taxon>Amphritea</taxon>
    </lineage>
</organism>
<keyword evidence="2" id="KW-0131">Cell cycle</keyword>
<evidence type="ECO:0000313" key="5">
    <source>
        <dbReference type="Proteomes" id="UP000267535"/>
    </source>
</evidence>
<feature type="coiled-coil region" evidence="3">
    <location>
        <begin position="6"/>
        <end position="47"/>
    </location>
</feature>
<evidence type="ECO:0000313" key="4">
    <source>
        <dbReference type="EMBL" id="RRC97413.1"/>
    </source>
</evidence>
<dbReference type="InterPro" id="IPR012662">
    <property type="entry name" value="CHP02449"/>
</dbReference>
<dbReference type="OrthoDB" id="6120894at2"/>
<evidence type="ECO:0000256" key="1">
    <source>
        <dbReference type="ARBA" id="ARBA00023054"/>
    </source>
</evidence>
<proteinExistence type="predicted"/>
<dbReference type="Pfam" id="PF06005">
    <property type="entry name" value="ZapB"/>
    <property type="match status" value="1"/>
</dbReference>
<keyword evidence="2" id="KW-0132">Cell division</keyword>
<dbReference type="InterPro" id="IPR009252">
    <property type="entry name" value="Cell_div_ZapB"/>
</dbReference>
<dbReference type="NCBIfam" id="TIGR02449">
    <property type="entry name" value="TIGR02449 family protein"/>
    <property type="match status" value="1"/>
</dbReference>
<evidence type="ECO:0000256" key="3">
    <source>
        <dbReference type="SAM" id="Coils"/>
    </source>
</evidence>
<dbReference type="AlphaFoldDB" id="A0A3P1SJF5"/>
<dbReference type="GO" id="GO:0000917">
    <property type="term" value="P:division septum assembly"/>
    <property type="evidence" value="ECO:0007669"/>
    <property type="project" value="UniProtKB-KW"/>
</dbReference>
<protein>
    <submittedName>
        <fullName evidence="4">TIGR02449 family protein</fullName>
    </submittedName>
</protein>